<dbReference type="Pfam" id="PF07331">
    <property type="entry name" value="TctB"/>
    <property type="match status" value="1"/>
</dbReference>
<comment type="caution">
    <text evidence="3">The sequence shown here is derived from an EMBL/GenBank/DDBJ whole genome shotgun (WGS) entry which is preliminary data.</text>
</comment>
<feature type="transmembrane region" description="Helical" evidence="1">
    <location>
        <begin position="68"/>
        <end position="86"/>
    </location>
</feature>
<keyword evidence="1" id="KW-0812">Transmembrane</keyword>
<gene>
    <name evidence="3" type="ORF">DKT75_09430</name>
</gene>
<dbReference type="EMBL" id="QGKL01000029">
    <property type="protein sequence ID" value="PWQ96206.1"/>
    <property type="molecule type" value="Genomic_DNA"/>
</dbReference>
<dbReference type="RefSeq" id="WP_109823178.1">
    <property type="nucleotide sequence ID" value="NZ_QGKL01000029.1"/>
</dbReference>
<feature type="transmembrane region" description="Helical" evidence="1">
    <location>
        <begin position="115"/>
        <end position="140"/>
    </location>
</feature>
<reference evidence="3 4" key="1">
    <citation type="submission" date="2018-05" db="EMBL/GenBank/DDBJ databases">
        <title>Leucothrix arctica sp. nov., isolated from Arctic seawater.</title>
        <authorList>
            <person name="Choi A."/>
            <person name="Baek K."/>
        </authorList>
    </citation>
    <scope>NUCLEOTIDE SEQUENCE [LARGE SCALE GENOMIC DNA]</scope>
    <source>
        <strain evidence="3 4">IMCC9719</strain>
    </source>
</reference>
<protein>
    <submittedName>
        <fullName evidence="3">Tripartite tricarboxylate transporter TctB family protein</fullName>
    </submittedName>
</protein>
<proteinExistence type="predicted"/>
<accession>A0A317CCC9</accession>
<evidence type="ECO:0000256" key="1">
    <source>
        <dbReference type="SAM" id="Phobius"/>
    </source>
</evidence>
<dbReference type="Proteomes" id="UP000245506">
    <property type="component" value="Unassembled WGS sequence"/>
</dbReference>
<feature type="transmembrane region" description="Helical" evidence="1">
    <location>
        <begin position="38"/>
        <end position="56"/>
    </location>
</feature>
<dbReference type="InterPro" id="IPR009936">
    <property type="entry name" value="DUF1468"/>
</dbReference>
<keyword evidence="1" id="KW-1133">Transmembrane helix</keyword>
<organism evidence="3 4">
    <name type="scientific">Leucothrix arctica</name>
    <dbReference type="NCBI Taxonomy" id="1481894"/>
    <lineage>
        <taxon>Bacteria</taxon>
        <taxon>Pseudomonadati</taxon>
        <taxon>Pseudomonadota</taxon>
        <taxon>Gammaproteobacteria</taxon>
        <taxon>Thiotrichales</taxon>
        <taxon>Thiotrichaceae</taxon>
        <taxon>Leucothrix</taxon>
    </lineage>
</organism>
<evidence type="ECO:0000313" key="3">
    <source>
        <dbReference type="EMBL" id="PWQ96206.1"/>
    </source>
</evidence>
<evidence type="ECO:0000313" key="4">
    <source>
        <dbReference type="Proteomes" id="UP000245506"/>
    </source>
</evidence>
<evidence type="ECO:0000259" key="2">
    <source>
        <dbReference type="Pfam" id="PF07331"/>
    </source>
</evidence>
<dbReference type="AlphaFoldDB" id="A0A317CCC9"/>
<name>A0A317CCC9_9GAMM</name>
<feature type="domain" description="DUF1468" evidence="2">
    <location>
        <begin position="6"/>
        <end position="136"/>
    </location>
</feature>
<keyword evidence="4" id="KW-1185">Reference proteome</keyword>
<feature type="transmembrane region" description="Helical" evidence="1">
    <location>
        <begin position="92"/>
        <end position="108"/>
    </location>
</feature>
<dbReference type="OrthoDB" id="7025534at2"/>
<keyword evidence="1" id="KW-0472">Membrane</keyword>
<sequence>MMSDRIFGLIVLFVALAYIVGATQIQTSFLSDPVGSKTFPMMIGAIAGLCGLVMMIRPDPDPEWPAGRTFFALLIAVAVLVAYAFALKPFGFIFPTAVAAGVLSYQLSPRAGPAALSGVGLSVGLFIVFKFALGLGLIPFPEGFLG</sequence>